<evidence type="ECO:0000313" key="2">
    <source>
        <dbReference type="Proteomes" id="UP000640052"/>
    </source>
</evidence>
<reference evidence="1" key="1">
    <citation type="submission" date="2021-01" db="EMBL/GenBank/DDBJ databases">
        <title>Whole genome shotgun sequence of Acrocarpospora phusangensis NBRC 108782.</title>
        <authorList>
            <person name="Komaki H."/>
            <person name="Tamura T."/>
        </authorList>
    </citation>
    <scope>NUCLEOTIDE SEQUENCE</scope>
    <source>
        <strain evidence="1">NBRC 108782</strain>
    </source>
</reference>
<sequence>MPLDFGGAFLGALVQWTGQGIGRRARQATVGSGVQAALSKIVTDSVEPAVRRVADPGEVEAVTAAVAEHLDHRLDADGEALIDPRGVVRAWLVPLIDPEPALGGLGYLEARGVQVGELIGALQEQILTRVRADAVNGGSLAPLWQELAAAGRERRAVARDHDFGQALASIDRQTAQILDRLTGQPAASDPAPPVGRPLEEVDDPFALDVHRPIRLDTPGSSAPPAPLPPYVPRAHDRQLGEVVERALAGQSGMAVLVGGSSTGKTRACWEALAPLREAGGWRLWYPFDPTRAEAALARLPEVGARTVVWLNETQRYLDTPDDSGERVAAALRTLLADASRAPTLVLGTLWPDRWDRLSREGDGRHAEARLLLADTTIPLIDDFSDARSALHEAAAADARLAEALAHAADGEITQYLAGVPELLARYRAAPPAARAVIHVAMDARRAGHRHALPHALLEAAAPAYLTRSHWAALGDDWLEQALAYTGAPCKGVPGPVTRIRPRRSQGEAGGPFYQLIDYLDQHGRQHRRGRIPPAGFWTALIEEVRDPGDLERIATQADEYGLYRYAARLRRQAVLAGSELSAVRLMRRLHHLNNDPRRKAASWIAEHVAVDGSHLFRQLVGEFRGAGARAAAGVLQRRIAERLPVDHVQSVVEALVSMKPDAAAVMARRAVDEIVVRDAKQMAMLLKALPRRADAEALLRRNPISDIRLEDPDGVTSLLAELRSLEAHSDVRVLLNRRPSASVRVEDEAAVLRLLETLRKLGEHEALAELMCRAFDASPPDSRLGAFAAVFGELSGEEFETVAAALSHHVGHRRVAGLLMSRLTSADVPGMRVDARHLAAGYAPLDEEGWITPPRRPDDTSTAQEDRVVDVAVDVNEPHDVAATLRNLRKAGLPRRAAALGLRVAASVALDDPATVAAILDLLAGEPPEAMTTLLSRNPAEQVRLEDHHAVAALCGALFAVSASAELRTLARRVAEAIPAGEPRIVAGLLGELRGVGLNELAAVVGTRVAMTVELDDPGTVAATLTALRAANLHDQAAALLSRNPAGHVRVDSAKAVASLVRTLMLMGAEDTAGTLCRRAASGCPLDDAENVCQLFDLFHSTAQPQAVRILLSRDPVGRVRGDNPHAVSRLLTTLSATGLRDAADALAARIADHPPPSNVHALRSLLAALATVEADPVIRHLAAGAARQTNVGDLGSVGLLLDTLYRHDMPDAVSVLAARLVAHAKTEDVHGKIRILAMLRRVSAETAMADLIDHAAGVGEFEAVFDFAAPEVKARFRWGREPDGLPAAAWGWDSLGADG</sequence>
<keyword evidence="2" id="KW-1185">Reference proteome</keyword>
<evidence type="ECO:0000313" key="1">
    <source>
        <dbReference type="EMBL" id="GIH26602.1"/>
    </source>
</evidence>
<dbReference type="EMBL" id="BOOA01000042">
    <property type="protein sequence ID" value="GIH26602.1"/>
    <property type="molecule type" value="Genomic_DNA"/>
</dbReference>
<proteinExistence type="predicted"/>
<dbReference type="Proteomes" id="UP000640052">
    <property type="component" value="Unassembled WGS sequence"/>
</dbReference>
<organism evidence="1 2">
    <name type="scientific">Acrocarpospora phusangensis</name>
    <dbReference type="NCBI Taxonomy" id="1070424"/>
    <lineage>
        <taxon>Bacteria</taxon>
        <taxon>Bacillati</taxon>
        <taxon>Actinomycetota</taxon>
        <taxon>Actinomycetes</taxon>
        <taxon>Streptosporangiales</taxon>
        <taxon>Streptosporangiaceae</taxon>
        <taxon>Acrocarpospora</taxon>
    </lineage>
</organism>
<protein>
    <submittedName>
        <fullName evidence="1">Uncharacterized protein</fullName>
    </submittedName>
</protein>
<gene>
    <name evidence="1" type="ORF">Aph01nite_49120</name>
</gene>
<dbReference type="RefSeq" id="WP_204043280.1">
    <property type="nucleotide sequence ID" value="NZ_BOOA01000042.1"/>
</dbReference>
<accession>A0A919QCV3</accession>
<name>A0A919QCV3_9ACTN</name>
<comment type="caution">
    <text evidence="1">The sequence shown here is derived from an EMBL/GenBank/DDBJ whole genome shotgun (WGS) entry which is preliminary data.</text>
</comment>